<feature type="transmembrane region" description="Helical" evidence="17">
    <location>
        <begin position="1020"/>
        <end position="1043"/>
    </location>
</feature>
<evidence type="ECO:0000256" key="12">
    <source>
        <dbReference type="ARBA" id="ARBA00022989"/>
    </source>
</evidence>
<evidence type="ECO:0000256" key="2">
    <source>
        <dbReference type="ARBA" id="ARBA00004651"/>
    </source>
</evidence>
<feature type="transmembrane region" description="Helical" evidence="17">
    <location>
        <begin position="1097"/>
        <end position="1114"/>
    </location>
</feature>
<feature type="transmembrane region" description="Helical" evidence="17">
    <location>
        <begin position="1120"/>
        <end position="1140"/>
    </location>
</feature>
<dbReference type="InterPro" id="IPR003439">
    <property type="entry name" value="ABC_transporter-like_ATP-bd"/>
</dbReference>
<comment type="catalytic activity">
    <reaction evidence="15">
        <text>leukotriene C4(in) + ATP + H2O = leukotriene C4(out) + ADP + phosphate + H(+)</text>
        <dbReference type="Rhea" id="RHEA:38963"/>
        <dbReference type="ChEBI" id="CHEBI:15377"/>
        <dbReference type="ChEBI" id="CHEBI:15378"/>
        <dbReference type="ChEBI" id="CHEBI:30616"/>
        <dbReference type="ChEBI" id="CHEBI:43474"/>
        <dbReference type="ChEBI" id="CHEBI:57973"/>
        <dbReference type="ChEBI" id="CHEBI:456216"/>
    </reaction>
    <physiologicalReaction direction="left-to-right" evidence="15">
        <dbReference type="Rhea" id="RHEA:38964"/>
    </physiologicalReaction>
</comment>
<evidence type="ECO:0000256" key="8">
    <source>
        <dbReference type="ARBA" id="ARBA00022737"/>
    </source>
</evidence>
<dbReference type="OrthoDB" id="6500128at2759"/>
<evidence type="ECO:0000256" key="15">
    <source>
        <dbReference type="ARBA" id="ARBA00047523"/>
    </source>
</evidence>
<dbReference type="Pfam" id="PF00005">
    <property type="entry name" value="ABC_tran"/>
    <property type="match status" value="2"/>
</dbReference>
<feature type="domain" description="ABC transmembrane type-1" evidence="19">
    <location>
        <begin position="316"/>
        <end position="595"/>
    </location>
</feature>
<comment type="similarity">
    <text evidence="3">Belongs to the ABC transporter superfamily. ABCC family. Conjugate transporter (TC 3.A.1.208) subfamily.</text>
</comment>
<dbReference type="InterPro" id="IPR011527">
    <property type="entry name" value="ABC1_TM_dom"/>
</dbReference>
<dbReference type="GO" id="GO:0016887">
    <property type="term" value="F:ATP hydrolysis activity"/>
    <property type="evidence" value="ECO:0007669"/>
    <property type="project" value="InterPro"/>
</dbReference>
<feature type="transmembrane region" description="Helical" evidence="17">
    <location>
        <begin position="104"/>
        <end position="123"/>
    </location>
</feature>
<evidence type="ECO:0000256" key="11">
    <source>
        <dbReference type="ARBA" id="ARBA00022967"/>
    </source>
</evidence>
<evidence type="ECO:0000259" key="19">
    <source>
        <dbReference type="PROSITE" id="PS50929"/>
    </source>
</evidence>
<dbReference type="SUPFAM" id="SSF90123">
    <property type="entry name" value="ABC transporter transmembrane region"/>
    <property type="match status" value="2"/>
</dbReference>
<keyword evidence="8" id="KW-0677">Repeat</keyword>
<evidence type="ECO:0000256" key="9">
    <source>
        <dbReference type="ARBA" id="ARBA00022741"/>
    </source>
</evidence>
<evidence type="ECO:0000313" key="21">
    <source>
        <dbReference type="Proteomes" id="UP000625711"/>
    </source>
</evidence>
<dbReference type="PANTHER" id="PTHR24223:SF443">
    <property type="entry name" value="MULTIDRUG-RESISTANCE LIKE PROTEIN 1, ISOFORM I"/>
    <property type="match status" value="1"/>
</dbReference>
<dbReference type="PANTHER" id="PTHR24223">
    <property type="entry name" value="ATP-BINDING CASSETTE SUB-FAMILY C"/>
    <property type="match status" value="1"/>
</dbReference>
<keyword evidence="5" id="KW-1003">Cell membrane</keyword>
<comment type="caution">
    <text evidence="20">The sequence shown here is derived from an EMBL/GenBank/DDBJ whole genome shotgun (WGS) entry which is preliminary data.</text>
</comment>
<dbReference type="FunFam" id="1.20.1560.10:FF:000020">
    <property type="entry name" value="ABC metal ion transporter"/>
    <property type="match status" value="1"/>
</dbReference>
<keyword evidence="7 17" id="KW-0812">Transmembrane</keyword>
<evidence type="ECO:0000313" key="20">
    <source>
        <dbReference type="EMBL" id="KAF7272715.1"/>
    </source>
</evidence>
<dbReference type="InterPro" id="IPR036640">
    <property type="entry name" value="ABC1_TM_sf"/>
</dbReference>
<dbReference type="CDD" id="cd03244">
    <property type="entry name" value="ABCC_MRP_domain2"/>
    <property type="match status" value="1"/>
</dbReference>
<evidence type="ECO:0000256" key="17">
    <source>
        <dbReference type="SAM" id="Phobius"/>
    </source>
</evidence>
<feature type="transmembrane region" description="Helical" evidence="17">
    <location>
        <begin position="321"/>
        <end position="341"/>
    </location>
</feature>
<dbReference type="InterPro" id="IPR003593">
    <property type="entry name" value="AAA+_ATPase"/>
</dbReference>
<feature type="transmembrane region" description="Helical" evidence="17">
    <location>
        <begin position="963"/>
        <end position="986"/>
    </location>
</feature>
<sequence>MINLDNEDLDRFCGSKFWDYNLTWNSSDPDFTPCFEKTALVWLPCVFLWLFAPLEVYYMKSSRNKDIPWNWKNVAKVFITGFICIISLSDFLSNINEDVISKVAVYMPFCKLITFTLAGVLAYYNKNHGVQSSGLLFIFWFLMALFGIPQFRTEIKTNGDNGPDNEYLYISYMIYYPLTIAMFLLNCFAEGRPRIYPYGESKKQSPLPSASFLSKITYCYMDKMMYKGFRRPLEEKDMWDLKPEDRAGELVPIFEREFFRRMERNNRKHQEQNGVTKVSFKSGHGSVDLGKQSKDRKETSIIPAMWSCFHKPFMMGVMLKLITDLSQFINPQILGLLIAYVGSNEPMWKGILYALALFISAGVVTLINNQNADRLFIFGLRVRTVLTSAIYRKSLRISNSARKQRTVGEIVNLMSADANKFQELTFFINMLWSAPVTIVLAIYFLWLEVGPSILAGLLVMILLIPLNMVLVSRSKKLQIKQMKEKDERVKIMNEVLNGMKILKLYAWEQSFEEHIMGIRNREITSLRQSAYLHAGTMFIWNCAPFLVSCATFATYVLVDEKNILTPAKAFVSLALLNILRMPMSMLPNVINQMVQTWVSVRRLNAFLNAEELEPYVTHDKSDTTPLKIDSATFSWGEEPVLKNIDVAVAKNSLTAVVGAVGSGKSSLVSAFLGEMDKLSGRVNNWGSIAYVPQQAWIQNATVRDNITFGREFDKIRYNRVVEACALKPDFEMLANGDQTEIGEKGINLSGGQKQRISLARAVYVDADIYLLDDPLSAVDSHVGKHIFEKLIGPSGLLRNKTRVLVTHAVTYLPQTDKIVVLKDGEISESGSYQDLLAQKGAFADFLLQHINEDVEDEEELDELQEQLGGAEIAEEVRNNLRRSISRQRSRISESSLGSQQGLNGIGRTESRESLRSSKRKPSVSSRKISIRTEKAAKSDTAINQKGKLIQTERAERGNVKFAVYLYYLGAVGTLFILGTIAFNAGFQGFGIATNFWLGLWSEDPDMIDENGKVNTGLRNLYLIVYAVLGIGQAVCIYIGNMLFAKGTTSAAAKLHNFVLHNVLRLPMSFFDTTPSGRILSRFAGDIINVDLRLPMNFNVFFLNSIKVIGTLAVICYTTPLFTAVIIPIACLYLFIQRYYVATSRQLKRIESVSRSPIYSHFGETVTGTHVIRAFGQTEKFMNDSDTKVDKNQMSVYPSNCSGRWLSVRLEMIGNIIILFAALFAVLGKDLNPALVGLSVSYSMNITQTLNFLVRMVSDVETTIVCVERIKEYGEVKREADWEIPSKKPLPTWPESGTVQFKRYGLRYRPGLDLVLKGIDFQVNGGEKIGIVGRTGAGKSSLTLALFRIIEAAEGTILIDGTPINEIGLHDLRSRLTIIPQDAVLFSGSLRMNLDPFNKYTDSDVWKTLELAHLKEYVNGLPAGLMHKISEGGENLSVGQRQLICLARALLRKTKILILDEATAAVDLETDELIQKTIRSEFADCTVLTIAHRLNTIMDSDRVLVLDKGNISEFDTPANLLENKDSIFHGMCKDAGLV</sequence>
<feature type="transmembrane region" description="Helical" evidence="17">
    <location>
        <begin position="71"/>
        <end position="92"/>
    </location>
</feature>
<organism evidence="20 21">
    <name type="scientific">Rhynchophorus ferrugineus</name>
    <name type="common">Red palm weevil</name>
    <name type="synonym">Curculio ferrugineus</name>
    <dbReference type="NCBI Taxonomy" id="354439"/>
    <lineage>
        <taxon>Eukaryota</taxon>
        <taxon>Metazoa</taxon>
        <taxon>Ecdysozoa</taxon>
        <taxon>Arthropoda</taxon>
        <taxon>Hexapoda</taxon>
        <taxon>Insecta</taxon>
        <taxon>Pterygota</taxon>
        <taxon>Neoptera</taxon>
        <taxon>Endopterygota</taxon>
        <taxon>Coleoptera</taxon>
        <taxon>Polyphaga</taxon>
        <taxon>Cucujiformia</taxon>
        <taxon>Curculionidae</taxon>
        <taxon>Dryophthorinae</taxon>
        <taxon>Rhynchophorus</taxon>
    </lineage>
</organism>
<feature type="transmembrane region" description="Helical" evidence="17">
    <location>
        <begin position="1211"/>
        <end position="1227"/>
    </location>
</feature>
<dbReference type="EC" id="7.6.2.3" evidence="14"/>
<evidence type="ECO:0000256" key="7">
    <source>
        <dbReference type="ARBA" id="ARBA00022692"/>
    </source>
</evidence>
<dbReference type="InterPro" id="IPR005292">
    <property type="entry name" value="MRP"/>
</dbReference>
<dbReference type="InterPro" id="IPR050173">
    <property type="entry name" value="ABC_transporter_C-like"/>
</dbReference>
<proteinExistence type="inferred from homology"/>
<dbReference type="Pfam" id="PF24357">
    <property type="entry name" value="TMD0_ABC"/>
    <property type="match status" value="1"/>
</dbReference>
<feature type="transmembrane region" description="Helical" evidence="17">
    <location>
        <begin position="347"/>
        <end position="367"/>
    </location>
</feature>
<keyword evidence="12 17" id="KW-1133">Transmembrane helix</keyword>
<comment type="subcellular location">
    <subcellularLocation>
        <location evidence="2">Cell membrane</location>
        <topology evidence="2">Multi-pass membrane protein</topology>
    </subcellularLocation>
    <subcellularLocation>
        <location evidence="1">Vacuole membrane</location>
        <topology evidence="1">Multi-pass membrane protein</topology>
    </subcellularLocation>
</comment>
<dbReference type="GO" id="GO:0000323">
    <property type="term" value="C:lytic vacuole"/>
    <property type="evidence" value="ECO:0007669"/>
    <property type="project" value="UniProtKB-ARBA"/>
</dbReference>
<feature type="transmembrane region" description="Helical" evidence="17">
    <location>
        <begin position="39"/>
        <end position="59"/>
    </location>
</feature>
<name>A0A834MAL0_RHYFE</name>
<keyword evidence="11" id="KW-1278">Translocase</keyword>
<dbReference type="FunFam" id="3.40.50.300:FF:000074">
    <property type="entry name" value="Multidrug resistance-associated protein 5 isoform 1"/>
    <property type="match status" value="1"/>
</dbReference>
<keyword evidence="6" id="KW-0926">Vacuole</keyword>
<feature type="transmembrane region" description="Helical" evidence="17">
    <location>
        <begin position="424"/>
        <end position="446"/>
    </location>
</feature>
<feature type="region of interest" description="Disordered" evidence="16">
    <location>
        <begin position="891"/>
        <end position="936"/>
    </location>
</feature>
<dbReference type="PROSITE" id="PS50929">
    <property type="entry name" value="ABC_TM1F"/>
    <property type="match status" value="2"/>
</dbReference>
<dbReference type="SMART" id="SM00382">
    <property type="entry name" value="AAA"/>
    <property type="match status" value="2"/>
</dbReference>
<evidence type="ECO:0000256" key="5">
    <source>
        <dbReference type="ARBA" id="ARBA00022475"/>
    </source>
</evidence>
<dbReference type="FunFam" id="3.40.50.300:FF:000812">
    <property type="entry name" value="multidrug resistance-associated protein 1 isoform X15"/>
    <property type="match status" value="1"/>
</dbReference>
<evidence type="ECO:0000256" key="6">
    <source>
        <dbReference type="ARBA" id="ARBA00022554"/>
    </source>
</evidence>
<dbReference type="PROSITE" id="PS50893">
    <property type="entry name" value="ABC_TRANSPORTER_2"/>
    <property type="match status" value="2"/>
</dbReference>
<keyword evidence="10" id="KW-0067">ATP-binding</keyword>
<dbReference type="Proteomes" id="UP000625711">
    <property type="component" value="Unassembled WGS sequence"/>
</dbReference>
<dbReference type="Pfam" id="PF00664">
    <property type="entry name" value="ABC_membrane"/>
    <property type="match status" value="2"/>
</dbReference>
<feature type="transmembrane region" description="Helical" evidence="17">
    <location>
        <begin position="452"/>
        <end position="472"/>
    </location>
</feature>
<dbReference type="SUPFAM" id="SSF52540">
    <property type="entry name" value="P-loop containing nucleoside triphosphate hydrolases"/>
    <property type="match status" value="2"/>
</dbReference>
<dbReference type="GO" id="GO:0015431">
    <property type="term" value="F:ABC-type glutathione S-conjugate transporter activity"/>
    <property type="evidence" value="ECO:0007669"/>
    <property type="project" value="UniProtKB-EC"/>
</dbReference>
<dbReference type="GO" id="GO:0005524">
    <property type="term" value="F:ATP binding"/>
    <property type="evidence" value="ECO:0007669"/>
    <property type="project" value="UniProtKB-KW"/>
</dbReference>
<dbReference type="EMBL" id="JAACXV010013722">
    <property type="protein sequence ID" value="KAF7272715.1"/>
    <property type="molecule type" value="Genomic_DNA"/>
</dbReference>
<dbReference type="InterPro" id="IPR027417">
    <property type="entry name" value="P-loop_NTPase"/>
</dbReference>
<accession>A0A834MAL0</accession>
<evidence type="ECO:0000256" key="3">
    <source>
        <dbReference type="ARBA" id="ARBA00009726"/>
    </source>
</evidence>
<dbReference type="InterPro" id="IPR056227">
    <property type="entry name" value="TMD0_ABC"/>
</dbReference>
<feature type="transmembrane region" description="Helical" evidence="17">
    <location>
        <begin position="172"/>
        <end position="189"/>
    </location>
</feature>
<protein>
    <recommendedName>
        <fullName evidence="14">ABC-type glutathione-S-conjugate transporter</fullName>
        <ecNumber evidence="14">7.6.2.3</ecNumber>
    </recommendedName>
</protein>
<dbReference type="GO" id="GO:0005774">
    <property type="term" value="C:vacuolar membrane"/>
    <property type="evidence" value="ECO:0007669"/>
    <property type="project" value="UniProtKB-SubCell"/>
</dbReference>
<dbReference type="CDD" id="cd18595">
    <property type="entry name" value="ABC_6TM_MRP1_2_3_6_D1_like"/>
    <property type="match status" value="1"/>
</dbReference>
<dbReference type="PROSITE" id="PS00211">
    <property type="entry name" value="ABC_TRANSPORTER_1"/>
    <property type="match status" value="2"/>
</dbReference>
<dbReference type="Gene3D" id="3.40.50.300">
    <property type="entry name" value="P-loop containing nucleotide triphosphate hydrolases"/>
    <property type="match status" value="2"/>
</dbReference>
<evidence type="ECO:0000256" key="10">
    <source>
        <dbReference type="ARBA" id="ARBA00022840"/>
    </source>
</evidence>
<feature type="domain" description="ABC transmembrane type-1" evidence="19">
    <location>
        <begin position="977"/>
        <end position="1261"/>
    </location>
</feature>
<feature type="transmembrane region" description="Helical" evidence="17">
    <location>
        <begin position="135"/>
        <end position="152"/>
    </location>
</feature>
<keyword evidence="13 17" id="KW-0472">Membrane</keyword>
<keyword evidence="21" id="KW-1185">Reference proteome</keyword>
<keyword evidence="4" id="KW-0813">Transport</keyword>
<evidence type="ECO:0000259" key="18">
    <source>
        <dbReference type="PROSITE" id="PS50893"/>
    </source>
</evidence>
<dbReference type="Gene3D" id="1.20.1560.10">
    <property type="entry name" value="ABC transporter type 1, transmembrane domain"/>
    <property type="match status" value="2"/>
</dbReference>
<feature type="transmembrane region" description="Helical" evidence="17">
    <location>
        <begin position="530"/>
        <end position="557"/>
    </location>
</feature>
<evidence type="ECO:0000256" key="16">
    <source>
        <dbReference type="SAM" id="MobiDB-lite"/>
    </source>
</evidence>
<feature type="domain" description="ABC transporter" evidence="18">
    <location>
        <begin position="1300"/>
        <end position="1532"/>
    </location>
</feature>
<dbReference type="CDD" id="cd18603">
    <property type="entry name" value="ABC_6TM_MRP1_2_3_6_D2_like"/>
    <property type="match status" value="1"/>
</dbReference>
<dbReference type="InterPro" id="IPR017871">
    <property type="entry name" value="ABC_transporter-like_CS"/>
</dbReference>
<dbReference type="GO" id="GO:0005886">
    <property type="term" value="C:plasma membrane"/>
    <property type="evidence" value="ECO:0007669"/>
    <property type="project" value="UniProtKB-SubCell"/>
</dbReference>
<evidence type="ECO:0000256" key="4">
    <source>
        <dbReference type="ARBA" id="ARBA00022448"/>
    </source>
</evidence>
<dbReference type="FunFam" id="1.20.1560.10:FF:000001">
    <property type="entry name" value="ATP-binding cassette subfamily C member 1"/>
    <property type="match status" value="1"/>
</dbReference>
<keyword evidence="9" id="KW-0547">Nucleotide-binding</keyword>
<dbReference type="NCBIfam" id="TIGR00957">
    <property type="entry name" value="MRP_assoc_pro"/>
    <property type="match status" value="1"/>
</dbReference>
<dbReference type="CDD" id="cd03250">
    <property type="entry name" value="ABCC_MRP_domain1"/>
    <property type="match status" value="1"/>
</dbReference>
<gene>
    <name evidence="20" type="ORF">GWI33_014527</name>
</gene>
<feature type="domain" description="ABC transporter" evidence="18">
    <location>
        <begin position="626"/>
        <end position="848"/>
    </location>
</feature>
<evidence type="ECO:0000256" key="14">
    <source>
        <dbReference type="ARBA" id="ARBA00024220"/>
    </source>
</evidence>
<reference evidence="20" key="1">
    <citation type="submission" date="2020-08" db="EMBL/GenBank/DDBJ databases">
        <title>Genome sequencing and assembly of the red palm weevil Rhynchophorus ferrugineus.</title>
        <authorList>
            <person name="Dias G.B."/>
            <person name="Bergman C.M."/>
            <person name="Manee M."/>
        </authorList>
    </citation>
    <scope>NUCLEOTIDE SEQUENCE</scope>
    <source>
        <strain evidence="20">AA-2017</strain>
        <tissue evidence="20">Whole larva</tissue>
    </source>
</reference>
<evidence type="ECO:0000256" key="13">
    <source>
        <dbReference type="ARBA" id="ARBA00023136"/>
    </source>
</evidence>
<evidence type="ECO:0000256" key="1">
    <source>
        <dbReference type="ARBA" id="ARBA00004128"/>
    </source>
</evidence>